<gene>
    <name evidence="1" type="primary">acmS</name>
</gene>
<reference evidence="1" key="1">
    <citation type="journal article" date="2014" name="PLoS ONE">
        <title>Characterization of Biosynthetic Genes of Ascamycin/Dealanylascamycin Featuring a 5'-O-Sulfonamide Moiety in Streptomyces sp. JCM9888.</title>
        <authorList>
            <person name="Zhao C."/>
            <person name="Qi J."/>
            <person name="Tao W."/>
            <person name="He L."/>
            <person name="Xu W."/>
            <person name="Chan J."/>
            <person name="Deng Z."/>
        </authorList>
    </citation>
    <scope>NUCLEOTIDE SEQUENCE</scope>
    <source>
        <strain evidence="1">JCM 9888</strain>
    </source>
</reference>
<dbReference type="InterPro" id="IPR007434">
    <property type="entry name" value="FemAB-like"/>
</dbReference>
<evidence type="ECO:0008006" key="2">
    <source>
        <dbReference type="Google" id="ProtNLM"/>
    </source>
</evidence>
<name>A0A0B5GUH0_9ACTN</name>
<dbReference type="AlphaFoldDB" id="A0A0B5GUH0"/>
<proteinExistence type="predicted"/>
<sequence>MVSDLRAYSRVNSIPRDEWDHSTVDSSLWATTDWLRNVEGGFSDERSYVVSAGGAMAVYHVNPDSYPDFVPRNLLSRDAAVNGLASQRAPHEQQRLVELLRGLGQDALAHAAVCAVPWGFTRALWARDADTREALLTELEGTATRWDSGTSAVLYVDQDEQALRQALVKRGYVEVLAAGNSVLDVPEGGFDGYVETLRSKDRRTVRREIRNLQPTGITFRTADIADVVKDVAGLSAALDAKHGLPYNPELHSKILLSQGEDLNRYHRVVVAERPNGTIAGFLVCFIKDGVLYPKMSGYDPQNEGEEYTYFNLGYYEMVRQAQAAELHTIEYGTEAYQAKVIRGCRIRRLYSYIKPPAELRDTVRELGALVTRAQEQSFDAMLAGRTAADAERDGV</sequence>
<dbReference type="EMBL" id="KJ817374">
    <property type="protein sequence ID" value="AJF34518.1"/>
    <property type="molecule type" value="Genomic_DNA"/>
</dbReference>
<evidence type="ECO:0000313" key="1">
    <source>
        <dbReference type="EMBL" id="AJF34518.1"/>
    </source>
</evidence>
<accession>A0A0B5GUH0</accession>
<dbReference type="InterPro" id="IPR016181">
    <property type="entry name" value="Acyl_CoA_acyltransferase"/>
</dbReference>
<dbReference type="Gene3D" id="3.40.630.30">
    <property type="match status" value="1"/>
</dbReference>
<organism evidence="1">
    <name type="scientific">Streptomyces sp. JCM 9888</name>
    <dbReference type="NCBI Taxonomy" id="1570103"/>
    <lineage>
        <taxon>Bacteria</taxon>
        <taxon>Bacillati</taxon>
        <taxon>Actinomycetota</taxon>
        <taxon>Actinomycetes</taxon>
        <taxon>Kitasatosporales</taxon>
        <taxon>Streptomycetaceae</taxon>
        <taxon>Streptomyces</taxon>
    </lineage>
</organism>
<dbReference type="SUPFAM" id="SSF55729">
    <property type="entry name" value="Acyl-CoA N-acyltransferases (Nat)"/>
    <property type="match status" value="1"/>
</dbReference>
<protein>
    <recommendedName>
        <fullName evidence="2">BioF2-like acetyltransferase domain-containing protein</fullName>
    </recommendedName>
</protein>
<dbReference type="Pfam" id="PF04339">
    <property type="entry name" value="FemAB_like"/>
    <property type="match status" value="1"/>
</dbReference>